<evidence type="ECO:0000313" key="2">
    <source>
        <dbReference type="EMBL" id="GGF22323.1"/>
    </source>
</evidence>
<reference evidence="3" key="1">
    <citation type="journal article" date="2019" name="Int. J. Syst. Evol. Microbiol.">
        <title>The Global Catalogue of Microorganisms (GCM) 10K type strain sequencing project: providing services to taxonomists for standard genome sequencing and annotation.</title>
        <authorList>
            <consortium name="The Broad Institute Genomics Platform"/>
            <consortium name="The Broad Institute Genome Sequencing Center for Infectious Disease"/>
            <person name="Wu L."/>
            <person name="Ma J."/>
        </authorList>
    </citation>
    <scope>NUCLEOTIDE SEQUENCE [LARGE SCALE GENOMIC DNA]</scope>
    <source>
        <strain evidence="3">CGMCC 1.16060</strain>
    </source>
</reference>
<accession>A0ABQ1UQ18</accession>
<keyword evidence="3" id="KW-1185">Reference proteome</keyword>
<keyword evidence="1" id="KW-0812">Transmembrane</keyword>
<keyword evidence="1" id="KW-1133">Transmembrane helix</keyword>
<evidence type="ECO:0000313" key="3">
    <source>
        <dbReference type="Proteomes" id="UP000655016"/>
    </source>
</evidence>
<dbReference type="Proteomes" id="UP000655016">
    <property type="component" value="Unassembled WGS sequence"/>
</dbReference>
<dbReference type="EMBL" id="BMKP01000008">
    <property type="protein sequence ID" value="GGF22323.1"/>
    <property type="molecule type" value="Genomic_DNA"/>
</dbReference>
<protein>
    <submittedName>
        <fullName evidence="2">Uncharacterized protein</fullName>
    </submittedName>
</protein>
<organism evidence="2 3">
    <name type="scientific">Flavobacterium limi</name>
    <dbReference type="NCBI Taxonomy" id="2045105"/>
    <lineage>
        <taxon>Bacteria</taxon>
        <taxon>Pseudomonadati</taxon>
        <taxon>Bacteroidota</taxon>
        <taxon>Flavobacteriia</taxon>
        <taxon>Flavobacteriales</taxon>
        <taxon>Flavobacteriaceae</taxon>
        <taxon>Flavobacterium</taxon>
    </lineage>
</organism>
<feature type="transmembrane region" description="Helical" evidence="1">
    <location>
        <begin position="29"/>
        <end position="47"/>
    </location>
</feature>
<proteinExistence type="predicted"/>
<name>A0ABQ1UQ18_9FLAO</name>
<comment type="caution">
    <text evidence="2">The sequence shown here is derived from an EMBL/GenBank/DDBJ whole genome shotgun (WGS) entry which is preliminary data.</text>
</comment>
<evidence type="ECO:0000256" key="1">
    <source>
        <dbReference type="SAM" id="Phobius"/>
    </source>
</evidence>
<sequence>MTDSEPNTGVKAVVRQIAPIPVIADRRDILFLLSIVIIFSCSLLRIFNDY</sequence>
<keyword evidence="1" id="KW-0472">Membrane</keyword>
<gene>
    <name evidence="2" type="ORF">GCM10011518_34400</name>
</gene>